<comment type="caution">
    <text evidence="1">The sequence shown here is derived from an EMBL/GenBank/DDBJ whole genome shotgun (WGS) entry which is preliminary data.</text>
</comment>
<proteinExistence type="predicted"/>
<dbReference type="Proteomes" id="UP001396334">
    <property type="component" value="Unassembled WGS sequence"/>
</dbReference>
<reference evidence="1 2" key="1">
    <citation type="journal article" date="2024" name="G3 (Bethesda)">
        <title>Genome assembly of Hibiscus sabdariffa L. provides insights into metabolisms of medicinal natural products.</title>
        <authorList>
            <person name="Kim T."/>
        </authorList>
    </citation>
    <scope>NUCLEOTIDE SEQUENCE [LARGE SCALE GENOMIC DNA]</scope>
    <source>
        <strain evidence="1">TK-2024</strain>
        <tissue evidence="1">Old leaves</tissue>
    </source>
</reference>
<dbReference type="EMBL" id="JBBPBN010000063">
    <property type="protein sequence ID" value="KAK8986391.1"/>
    <property type="molecule type" value="Genomic_DNA"/>
</dbReference>
<keyword evidence="2" id="KW-1185">Reference proteome</keyword>
<protein>
    <submittedName>
        <fullName evidence="1">Uncharacterized protein</fullName>
    </submittedName>
</protein>
<evidence type="ECO:0000313" key="1">
    <source>
        <dbReference type="EMBL" id="KAK8986391.1"/>
    </source>
</evidence>
<organism evidence="1 2">
    <name type="scientific">Hibiscus sabdariffa</name>
    <name type="common">roselle</name>
    <dbReference type="NCBI Taxonomy" id="183260"/>
    <lineage>
        <taxon>Eukaryota</taxon>
        <taxon>Viridiplantae</taxon>
        <taxon>Streptophyta</taxon>
        <taxon>Embryophyta</taxon>
        <taxon>Tracheophyta</taxon>
        <taxon>Spermatophyta</taxon>
        <taxon>Magnoliopsida</taxon>
        <taxon>eudicotyledons</taxon>
        <taxon>Gunneridae</taxon>
        <taxon>Pentapetalae</taxon>
        <taxon>rosids</taxon>
        <taxon>malvids</taxon>
        <taxon>Malvales</taxon>
        <taxon>Malvaceae</taxon>
        <taxon>Malvoideae</taxon>
        <taxon>Hibiscus</taxon>
    </lineage>
</organism>
<accession>A0ABR2PD59</accession>
<gene>
    <name evidence="1" type="ORF">V6N11_009951</name>
</gene>
<sequence>MATPIDDRMRARWTVHDNLLHRVSSTFVQESNNVLIYTGRTRRRPDMFAKAHALILMSKFSKPKLYLLQKTGILAGEEEWWDNRSSAISSKSKCGSSLHNWNPPSTGCRGVLQTESGAIKAMFSDPVSLWLSKWHWRYSLNWKGIVNSRIRFECGVKLNLKFSATSRKIGPCAKKIEKIYR</sequence>
<evidence type="ECO:0000313" key="2">
    <source>
        <dbReference type="Proteomes" id="UP001396334"/>
    </source>
</evidence>
<name>A0ABR2PD59_9ROSI</name>